<keyword evidence="1" id="KW-1133">Transmembrane helix</keyword>
<sequence>MPHKSGAFLEWLRLLFSTPHEALDIALTLVLGELGRWCLGGGKFRERLGDLIICLMLFYLVRPWIPVIPPVFGVKVLPGAVAIAIALLGSHGVGQILAFYFKKRTGISLTGEKNG</sequence>
<dbReference type="Proteomes" id="UP001223214">
    <property type="component" value="Unassembled WGS sequence"/>
</dbReference>
<dbReference type="RefSeq" id="WP_285149519.1">
    <property type="nucleotide sequence ID" value="NZ_JASSOM010000056.1"/>
</dbReference>
<evidence type="ECO:0000313" key="2">
    <source>
        <dbReference type="EMBL" id="MDK9364185.1"/>
    </source>
</evidence>
<keyword evidence="1" id="KW-0472">Membrane</keyword>
<evidence type="ECO:0000313" key="3">
    <source>
        <dbReference type="Proteomes" id="UP001223214"/>
    </source>
</evidence>
<name>A0AAP4D4T4_9ENTR</name>
<feature type="transmembrane region" description="Helical" evidence="1">
    <location>
        <begin position="48"/>
        <end position="65"/>
    </location>
</feature>
<organism evidence="2 3">
    <name type="scientific">Lelliottia wanjuensis</name>
    <dbReference type="NCBI Taxonomy" id="3050585"/>
    <lineage>
        <taxon>Bacteria</taxon>
        <taxon>Pseudomonadati</taxon>
        <taxon>Pseudomonadota</taxon>
        <taxon>Gammaproteobacteria</taxon>
        <taxon>Enterobacterales</taxon>
        <taxon>Enterobacteriaceae</taxon>
        <taxon>Lelliottia</taxon>
    </lineage>
</organism>
<keyword evidence="3" id="KW-1185">Reference proteome</keyword>
<evidence type="ECO:0000256" key="1">
    <source>
        <dbReference type="SAM" id="Phobius"/>
    </source>
</evidence>
<dbReference type="EMBL" id="JASSOM010000056">
    <property type="protein sequence ID" value="MDK9364185.1"/>
    <property type="molecule type" value="Genomic_DNA"/>
</dbReference>
<comment type="caution">
    <text evidence="2">The sequence shown here is derived from an EMBL/GenBank/DDBJ whole genome shotgun (WGS) entry which is preliminary data.</text>
</comment>
<proteinExistence type="predicted"/>
<feature type="transmembrane region" description="Helical" evidence="1">
    <location>
        <begin position="77"/>
        <end position="101"/>
    </location>
</feature>
<reference evidence="2 3" key="1">
    <citation type="submission" date="2023-06" db="EMBL/GenBank/DDBJ databases">
        <title>Identification and characterization of antibiotic-resistant Gram-negative bacteria.</title>
        <authorList>
            <person name="Cho G.-S."/>
            <person name="Lee J."/>
            <person name="Tai E."/>
            <person name="Jeong S."/>
            <person name="Kim I."/>
            <person name="Kim B.-E."/>
            <person name="Jeong M.-I."/>
            <person name="Oh K.-K."/>
            <person name="Franz C.M.A.P."/>
        </authorList>
    </citation>
    <scope>NUCLEOTIDE SEQUENCE [LARGE SCALE GENOMIC DNA]</scope>
    <source>
        <strain evidence="2 3">V106_12</strain>
    </source>
</reference>
<gene>
    <name evidence="2" type="ORF">QQF32_13360</name>
</gene>
<protein>
    <recommendedName>
        <fullName evidence="4">Holin</fullName>
    </recommendedName>
</protein>
<keyword evidence="1" id="KW-0812">Transmembrane</keyword>
<accession>A0AAP4D4T4</accession>
<evidence type="ECO:0008006" key="4">
    <source>
        <dbReference type="Google" id="ProtNLM"/>
    </source>
</evidence>
<dbReference type="AlphaFoldDB" id="A0AAP4D4T4"/>